<sequence>MNFSRWRDSGRRFAFGPHSIFYQRHGEGSCALLLIHGFPTASWDWEPIWSTLCAHFPQVLAPDLLGFGFSDKPPHHRYSLMEQADLCEALLAHCGVNEVHLLAHDYGVSVAQELLARDLERHGHGLRLRSVAFLNGGLFPEVHRATAMQKLLHSPLAPLLTRFIRERGFGRALAKVFGPQTQPTPIELHDFWRLVAENDGVRVMPRLIRYLDERRKYRTRWVGALIHTRVPLRLINGPEDPVSGAHMAERYRELVPAADVVLLPGIGHYPQVEAPDRTLAAFLAFHRERVPSPS</sequence>
<organism evidence="2 3">
    <name type="scientific">Fontimonas thermophila</name>
    <dbReference type="NCBI Taxonomy" id="1076937"/>
    <lineage>
        <taxon>Bacteria</taxon>
        <taxon>Pseudomonadati</taxon>
        <taxon>Pseudomonadota</taxon>
        <taxon>Gammaproteobacteria</taxon>
        <taxon>Nevskiales</taxon>
        <taxon>Nevskiaceae</taxon>
        <taxon>Fontimonas</taxon>
    </lineage>
</organism>
<gene>
    <name evidence="2" type="ORF">SAMN04488120_11442</name>
</gene>
<keyword evidence="3" id="KW-1185">Reference proteome</keyword>
<dbReference type="RefSeq" id="WP_091535328.1">
    <property type="nucleotide sequence ID" value="NZ_FOOC01000014.1"/>
</dbReference>
<evidence type="ECO:0000313" key="3">
    <source>
        <dbReference type="Proteomes" id="UP000199771"/>
    </source>
</evidence>
<dbReference type="PRINTS" id="PR00412">
    <property type="entry name" value="EPOXHYDRLASE"/>
</dbReference>
<dbReference type="Pfam" id="PF12697">
    <property type="entry name" value="Abhydrolase_6"/>
    <property type="match status" value="1"/>
</dbReference>
<dbReference type="GO" id="GO:0046464">
    <property type="term" value="P:acylglycerol catabolic process"/>
    <property type="evidence" value="ECO:0007669"/>
    <property type="project" value="TreeGrafter"/>
</dbReference>
<dbReference type="InterPro" id="IPR000073">
    <property type="entry name" value="AB_hydrolase_1"/>
</dbReference>
<evidence type="ECO:0000313" key="2">
    <source>
        <dbReference type="EMBL" id="SFF63147.1"/>
    </source>
</evidence>
<dbReference type="Gene3D" id="3.40.50.1820">
    <property type="entry name" value="alpha/beta hydrolase"/>
    <property type="match status" value="1"/>
</dbReference>
<feature type="domain" description="AB hydrolase-1" evidence="1">
    <location>
        <begin position="32"/>
        <end position="280"/>
    </location>
</feature>
<dbReference type="Proteomes" id="UP000199771">
    <property type="component" value="Unassembled WGS sequence"/>
</dbReference>
<dbReference type="GO" id="GO:0047372">
    <property type="term" value="F:monoacylglycerol lipase activity"/>
    <property type="evidence" value="ECO:0007669"/>
    <property type="project" value="TreeGrafter"/>
</dbReference>
<dbReference type="OrthoDB" id="334507at2"/>
<dbReference type="PANTHER" id="PTHR43798:SF33">
    <property type="entry name" value="HYDROLASE, PUTATIVE (AFU_ORTHOLOGUE AFUA_2G14860)-RELATED"/>
    <property type="match status" value="1"/>
</dbReference>
<dbReference type="STRING" id="1076937.SAMN04488120_11442"/>
<reference evidence="2 3" key="1">
    <citation type="submission" date="2016-10" db="EMBL/GenBank/DDBJ databases">
        <authorList>
            <person name="de Groot N.N."/>
        </authorList>
    </citation>
    <scope>NUCLEOTIDE SEQUENCE [LARGE SCALE GENOMIC DNA]</scope>
    <source>
        <strain evidence="2 3">DSM 23609</strain>
    </source>
</reference>
<dbReference type="EMBL" id="FOOC01000014">
    <property type="protein sequence ID" value="SFF63147.1"/>
    <property type="molecule type" value="Genomic_DNA"/>
</dbReference>
<protein>
    <submittedName>
        <fullName evidence="2">Pimeloyl-ACP methyl ester carboxylesterase</fullName>
    </submittedName>
</protein>
<evidence type="ECO:0000259" key="1">
    <source>
        <dbReference type="Pfam" id="PF12697"/>
    </source>
</evidence>
<dbReference type="PANTHER" id="PTHR43798">
    <property type="entry name" value="MONOACYLGLYCEROL LIPASE"/>
    <property type="match status" value="1"/>
</dbReference>
<dbReference type="GO" id="GO:0016020">
    <property type="term" value="C:membrane"/>
    <property type="evidence" value="ECO:0007669"/>
    <property type="project" value="TreeGrafter"/>
</dbReference>
<dbReference type="SUPFAM" id="SSF53474">
    <property type="entry name" value="alpha/beta-Hydrolases"/>
    <property type="match status" value="1"/>
</dbReference>
<dbReference type="AlphaFoldDB" id="A0A1I2KD77"/>
<accession>A0A1I2KD77</accession>
<dbReference type="InterPro" id="IPR029058">
    <property type="entry name" value="AB_hydrolase_fold"/>
</dbReference>
<dbReference type="InterPro" id="IPR000639">
    <property type="entry name" value="Epox_hydrolase-like"/>
</dbReference>
<proteinExistence type="predicted"/>
<dbReference type="InterPro" id="IPR050266">
    <property type="entry name" value="AB_hydrolase_sf"/>
</dbReference>
<name>A0A1I2KD77_9GAMM</name>